<accession>A0A3M7SYE5</accession>
<sequence>MLPVSNFNISDLTYNDSIVTHPFHYNSMRAKPIYPIGLIETNISSVRPFTEKWLRSRPDQANSQKRHFAKRTLFDASESDKNIHLATLSVLTNQHLARREIEYPREDDFHRFAGHKRHVLNRRNDIEERRPGDNTYRTPEYSKGFFSKKNKNWRSEHYELPTKNEEALTEELIQMLKLNPNVDLFPTKFDFGYEFDKKLEKKNDISDVRDLNSWKTAPKLDIPFKVLDLPEKALKYRPRVNR</sequence>
<keyword evidence="2" id="KW-1185">Reference proteome</keyword>
<proteinExistence type="predicted"/>
<organism evidence="1 2">
    <name type="scientific">Brachionus plicatilis</name>
    <name type="common">Marine rotifer</name>
    <name type="synonym">Brachionus muelleri</name>
    <dbReference type="NCBI Taxonomy" id="10195"/>
    <lineage>
        <taxon>Eukaryota</taxon>
        <taxon>Metazoa</taxon>
        <taxon>Spiralia</taxon>
        <taxon>Gnathifera</taxon>
        <taxon>Rotifera</taxon>
        <taxon>Eurotatoria</taxon>
        <taxon>Monogononta</taxon>
        <taxon>Pseudotrocha</taxon>
        <taxon>Ploima</taxon>
        <taxon>Brachionidae</taxon>
        <taxon>Brachionus</taxon>
    </lineage>
</organism>
<comment type="caution">
    <text evidence="1">The sequence shown here is derived from an EMBL/GenBank/DDBJ whole genome shotgun (WGS) entry which is preliminary data.</text>
</comment>
<dbReference type="AlphaFoldDB" id="A0A3M7SYE5"/>
<dbReference type="Proteomes" id="UP000276133">
    <property type="component" value="Unassembled WGS sequence"/>
</dbReference>
<evidence type="ECO:0000313" key="2">
    <source>
        <dbReference type="Proteomes" id="UP000276133"/>
    </source>
</evidence>
<name>A0A3M7SYE5_BRAPC</name>
<reference evidence="1 2" key="1">
    <citation type="journal article" date="2018" name="Sci. Rep.">
        <title>Genomic signatures of local adaptation to the degree of environmental predictability in rotifers.</title>
        <authorList>
            <person name="Franch-Gras L."/>
            <person name="Hahn C."/>
            <person name="Garcia-Roger E.M."/>
            <person name="Carmona M.J."/>
            <person name="Serra M."/>
            <person name="Gomez A."/>
        </authorList>
    </citation>
    <scope>NUCLEOTIDE SEQUENCE [LARGE SCALE GENOMIC DNA]</scope>
    <source>
        <strain evidence="1">HYR1</strain>
    </source>
</reference>
<dbReference type="EMBL" id="REGN01000625">
    <property type="protein sequence ID" value="RNA40590.1"/>
    <property type="molecule type" value="Genomic_DNA"/>
</dbReference>
<gene>
    <name evidence="1" type="ORF">BpHYR1_021540</name>
</gene>
<evidence type="ECO:0000313" key="1">
    <source>
        <dbReference type="EMBL" id="RNA40590.1"/>
    </source>
</evidence>
<dbReference type="OrthoDB" id="186791at2759"/>
<protein>
    <submittedName>
        <fullName evidence="1">Uncharacterized protein</fullName>
    </submittedName>
</protein>